<organism evidence="8">
    <name type="scientific">Staphylococcus aureus subsp. aureus MN8</name>
    <dbReference type="NCBI Taxonomy" id="548470"/>
    <lineage>
        <taxon>Bacteria</taxon>
        <taxon>Bacillati</taxon>
        <taxon>Bacillota</taxon>
        <taxon>Bacilli</taxon>
        <taxon>Bacillales</taxon>
        <taxon>Staphylococcaceae</taxon>
        <taxon>Staphylococcus</taxon>
    </lineage>
</organism>
<dbReference type="GO" id="GO:0008360">
    <property type="term" value="P:regulation of cell shape"/>
    <property type="evidence" value="ECO:0007669"/>
    <property type="project" value="UniProtKB-UniRule"/>
</dbReference>
<dbReference type="EMBL" id="ACJA02000004">
    <property type="protein sequence ID" value="EFH94677.1"/>
    <property type="molecule type" value="Genomic_DNA"/>
</dbReference>
<keyword evidence="1 6" id="KW-0963">Cytoplasm</keyword>
<evidence type="ECO:0000256" key="5">
    <source>
        <dbReference type="ARBA" id="ARBA00023306"/>
    </source>
</evidence>
<dbReference type="NCBIfam" id="TIGR03544">
    <property type="entry name" value="DivI1A_domain"/>
    <property type="match status" value="1"/>
</dbReference>
<dbReference type="Proteomes" id="UP000003455">
    <property type="component" value="Chromosome"/>
</dbReference>
<sequence>MTYSGLKIKVSNEVEKMSDVSLKLSAKDIYEKDFEKTMARGYRREEVDAFLDDIIADYQKMADMNNEVVKLSEENHKLKKELEELRLRVATSRPQDNKSFSSNNTTTNTSSNNVDILKRISNLEKAVFGK</sequence>
<keyword evidence="3 6" id="KW-0133">Cell shape</keyword>
<dbReference type="Pfam" id="PF05103">
    <property type="entry name" value="DivIVA"/>
    <property type="match status" value="1"/>
</dbReference>
<evidence type="ECO:0000256" key="2">
    <source>
        <dbReference type="ARBA" id="ARBA00022618"/>
    </source>
</evidence>
<evidence type="ECO:0000256" key="6">
    <source>
        <dbReference type="HAMAP-Rule" id="MF_02011"/>
    </source>
</evidence>
<comment type="caution">
    <text evidence="8">The sequence shown here is derived from an EMBL/GenBank/DDBJ whole genome shotgun (WGS) entry which is preliminary data.</text>
</comment>
<evidence type="ECO:0000256" key="4">
    <source>
        <dbReference type="ARBA" id="ARBA00023054"/>
    </source>
</evidence>
<comment type="subcellular location">
    <subcellularLocation>
        <location evidence="6">Cytoplasm</location>
    </subcellularLocation>
    <text evidence="6">Shuttles between the lateral wall and the division site in a cell cycle-dependent manner.</text>
</comment>
<evidence type="ECO:0000256" key="7">
    <source>
        <dbReference type="SAM" id="MobiDB-lite"/>
    </source>
</evidence>
<dbReference type="GO" id="GO:0051301">
    <property type="term" value="P:cell division"/>
    <property type="evidence" value="ECO:0007669"/>
    <property type="project" value="UniProtKB-UniRule"/>
</dbReference>
<dbReference type="Gene3D" id="6.10.250.660">
    <property type="match status" value="1"/>
</dbReference>
<name>A0A0E1X5J2_STAAU</name>
<dbReference type="HOGENOM" id="CLU_140309_1_0_9"/>
<comment type="subunit">
    <text evidence="6">Forms polymers through the coiled coil domains. Interacts with PBP1, MreC and EzrA.</text>
</comment>
<keyword evidence="5 6" id="KW-0131">Cell cycle</keyword>
<dbReference type="HAMAP" id="MF_02011">
    <property type="entry name" value="GpsB"/>
    <property type="match status" value="1"/>
</dbReference>
<dbReference type="GO" id="GO:0005737">
    <property type="term" value="C:cytoplasm"/>
    <property type="evidence" value="ECO:0007669"/>
    <property type="project" value="UniProtKB-SubCell"/>
</dbReference>
<keyword evidence="2 6" id="KW-0132">Cell division</keyword>
<dbReference type="InterPro" id="IPR007793">
    <property type="entry name" value="DivIVA_fam"/>
</dbReference>
<gene>
    <name evidence="6" type="primary">gpsB</name>
    <name evidence="8" type="ORF">HMPREF0769_12298</name>
</gene>
<dbReference type="InterPro" id="IPR011229">
    <property type="entry name" value="Cell_cycle_GpsB"/>
</dbReference>
<protein>
    <recommendedName>
        <fullName evidence="6">Cell cycle protein GpsB</fullName>
    </recommendedName>
    <alternativeName>
        <fullName evidence="6">Guiding PBP1-shuttling protein</fullName>
    </alternativeName>
</protein>
<dbReference type="PANTHER" id="PTHR35794:SF1">
    <property type="entry name" value="CELL CYCLE PROTEIN GPSB"/>
    <property type="match status" value="1"/>
</dbReference>
<reference evidence="8" key="1">
    <citation type="submission" date="2010-05" db="EMBL/GenBank/DDBJ databases">
        <authorList>
            <person name="Muzny D."/>
            <person name="Qin X."/>
            <person name="Buhay C."/>
            <person name="Dugan-Rocha S."/>
            <person name="Ding Y."/>
            <person name="Chen G."/>
            <person name="Hawes A."/>
            <person name="Holder M."/>
            <person name="Jhangiani S."/>
            <person name="Johnson A."/>
            <person name="Khan Z."/>
            <person name="Li Z."/>
            <person name="Liu W."/>
            <person name="Liu X."/>
            <person name="Perez L."/>
            <person name="Shen H."/>
            <person name="Wang Q."/>
            <person name="Watt J."/>
            <person name="Xi L."/>
            <person name="Xin Y."/>
            <person name="Zhou J."/>
            <person name="Deng J."/>
            <person name="Jiang H."/>
            <person name="Liu Y."/>
            <person name="Qu J."/>
            <person name="Song X.-Z."/>
            <person name="Zhang L."/>
            <person name="Villasana D."/>
            <person name="Johnson A."/>
            <person name="Liu J."/>
            <person name="Liyanage D."/>
            <person name="Lorensuhewa L."/>
            <person name="Robinson T."/>
            <person name="Song A."/>
            <person name="Song B.-B."/>
            <person name="Dinh H."/>
            <person name="Thornton R."/>
            <person name="Coyle M."/>
            <person name="Francisco L."/>
            <person name="Jackson L."/>
            <person name="Javaid M."/>
            <person name="Korchina V."/>
            <person name="Kovar C."/>
            <person name="Mata R."/>
            <person name="Mathew T."/>
            <person name="Ngo R."/>
            <person name="Nguyen L."/>
            <person name="Nguyen N."/>
            <person name="Okwuonu G."/>
            <person name="Ongeri F."/>
            <person name="Pham C."/>
            <person name="Simmons D."/>
            <person name="Wilczek-Boney K."/>
            <person name="Hale W."/>
            <person name="Jakkamsetti A."/>
            <person name="Pham P."/>
            <person name="Ruth R."/>
            <person name="San Lucas F."/>
            <person name="Warren J."/>
            <person name="Zhang J."/>
            <person name="Zhao Z."/>
            <person name="Zhou C."/>
            <person name="Zhu D."/>
            <person name="Lee S."/>
            <person name="Bess C."/>
            <person name="Blankenburg K."/>
            <person name="Forbes L."/>
            <person name="Fu Q."/>
            <person name="Gubbala S."/>
            <person name="Hirani K."/>
            <person name="Jayaseelan J.C."/>
            <person name="Lara F."/>
            <person name="Munidasa M."/>
            <person name="Palculict T."/>
            <person name="Patil S."/>
            <person name="Pu L.-L."/>
            <person name="Saada N."/>
            <person name="Tang L."/>
            <person name="Weissenberger G."/>
            <person name="Zhu Y."/>
            <person name="Hemphill L."/>
            <person name="Shang Y."/>
            <person name="Youmans B."/>
            <person name="Ayvaz T."/>
            <person name="Ross M."/>
            <person name="Santibanez J."/>
            <person name="Aqrawi P."/>
            <person name="Gross S."/>
            <person name="Joshi V."/>
            <person name="Fowler G."/>
            <person name="Nazareth L."/>
            <person name="Reid J."/>
            <person name="Worley K."/>
            <person name="Petrosino J."/>
            <person name="Highlander S."/>
            <person name="Gibbs R."/>
        </authorList>
    </citation>
    <scope>NUCLEOTIDE SEQUENCE [LARGE SCALE GENOMIC DNA]</scope>
    <source>
        <strain evidence="8">MN8</strain>
    </source>
</reference>
<dbReference type="PANTHER" id="PTHR35794">
    <property type="entry name" value="CELL DIVISION PROTEIN DIVIVA"/>
    <property type="match status" value="1"/>
</dbReference>
<comment type="function">
    <text evidence="6">Divisome component that associates with the complex late in its assembly, after the Z-ring is formed, and is dependent on DivIC and PBP2B for its recruitment to the divisome. Together with EzrA, is a key component of the system that regulates PBP1 localization during cell cycle progression. Its main role could be the removal of PBP1 from the cell pole after pole maturation is completed. Also contributes to the recruitment of PBP1 to the division complex. Not essential for septum formation.</text>
</comment>
<comment type="similarity">
    <text evidence="6">Belongs to the GpsB family.</text>
</comment>
<evidence type="ECO:0000313" key="8">
    <source>
        <dbReference type="EMBL" id="EFH94677.1"/>
    </source>
</evidence>
<dbReference type="AlphaFoldDB" id="A0A0E1X5J2"/>
<feature type="region of interest" description="Disordered" evidence="7">
    <location>
        <begin position="90"/>
        <end position="113"/>
    </location>
</feature>
<proteinExistence type="inferred from homology"/>
<accession>A0A0E1X5J2</accession>
<dbReference type="NCBIfam" id="NF010725">
    <property type="entry name" value="PRK14127.1"/>
    <property type="match status" value="1"/>
</dbReference>
<keyword evidence="4 6" id="KW-0175">Coiled coil</keyword>
<evidence type="ECO:0000256" key="3">
    <source>
        <dbReference type="ARBA" id="ARBA00022960"/>
    </source>
</evidence>
<dbReference type="PIRSF" id="PIRSF029938">
    <property type="entry name" value="UCP029938"/>
    <property type="match status" value="1"/>
</dbReference>
<feature type="compositionally biased region" description="Low complexity" evidence="7">
    <location>
        <begin position="101"/>
        <end position="113"/>
    </location>
</feature>
<evidence type="ECO:0000256" key="1">
    <source>
        <dbReference type="ARBA" id="ARBA00022490"/>
    </source>
</evidence>
<dbReference type="InterPro" id="IPR019933">
    <property type="entry name" value="DivIVA_domain"/>
</dbReference>
<feature type="coiled-coil region" evidence="6">
    <location>
        <begin position="61"/>
        <end position="88"/>
    </location>
</feature>